<dbReference type="AlphaFoldDB" id="A0A1I2KAN4"/>
<proteinExistence type="predicted"/>
<protein>
    <submittedName>
        <fullName evidence="1">Uncharacterized protein</fullName>
    </submittedName>
</protein>
<keyword evidence="2" id="KW-1185">Reference proteome</keyword>
<reference evidence="2" key="1">
    <citation type="submission" date="2016-10" db="EMBL/GenBank/DDBJ databases">
        <authorList>
            <person name="Varghese N."/>
            <person name="Submissions S."/>
        </authorList>
    </citation>
    <scope>NUCLEOTIDE SEQUENCE [LARGE SCALE GENOMIC DNA]</scope>
    <source>
        <strain evidence="2">FP5</strain>
    </source>
</reference>
<dbReference type="Proteomes" id="UP000198897">
    <property type="component" value="Unassembled WGS sequence"/>
</dbReference>
<accession>A0A1I2KAN4</accession>
<dbReference type="EMBL" id="FOOG01000004">
    <property type="protein sequence ID" value="SFF64105.1"/>
    <property type="molecule type" value="Genomic_DNA"/>
</dbReference>
<evidence type="ECO:0000313" key="1">
    <source>
        <dbReference type="EMBL" id="SFF64105.1"/>
    </source>
</evidence>
<sequence length="300" mass="34112">MNLFSQALKRILIVTTIVMLSGTTLSLPATTVQAESLKHELYQTEKGELKYSKEIIREVFKTLRRETKGPLSYDEAILLIENMSKVEVMDHYLASYGKKVDAKEIPRIVNQIYSIDLKRISELGAGNQTYPDEIIQGVKESLPGWLDEEDIPSLSKLEVLDLYLTSYGKKIDGPEIRRVLNQIFGINLDGISSLEGTGVSLYSKDQWISQYDQDLFIVQTGLTDVDVWIYPTDYFTAQTGLEQLPEELQNRLKKMGYRYNEEVGALYYADPEGNSVPDQFKGQTLGILIQFIQNNYQGLL</sequence>
<name>A0A1I2KAN4_9BACI</name>
<organism evidence="1 2">
    <name type="scientific">Halobacillus alkaliphilus</name>
    <dbReference type="NCBI Taxonomy" id="396056"/>
    <lineage>
        <taxon>Bacteria</taxon>
        <taxon>Bacillati</taxon>
        <taxon>Bacillota</taxon>
        <taxon>Bacilli</taxon>
        <taxon>Bacillales</taxon>
        <taxon>Bacillaceae</taxon>
        <taxon>Halobacillus</taxon>
    </lineage>
</organism>
<dbReference type="RefSeq" id="WP_089750275.1">
    <property type="nucleotide sequence ID" value="NZ_FOOG01000004.1"/>
</dbReference>
<gene>
    <name evidence="1" type="ORF">SAMN05216353_10419</name>
</gene>
<dbReference type="OrthoDB" id="2573403at2"/>
<evidence type="ECO:0000313" key="2">
    <source>
        <dbReference type="Proteomes" id="UP000198897"/>
    </source>
</evidence>